<dbReference type="PANTHER" id="PTHR14226">
    <property type="entry name" value="NEUROPATHY TARGET ESTERASE/SWISS CHEESE D.MELANOGASTER"/>
    <property type="match status" value="1"/>
</dbReference>
<dbReference type="GO" id="GO:0019867">
    <property type="term" value="C:outer membrane"/>
    <property type="evidence" value="ECO:0007669"/>
    <property type="project" value="InterPro"/>
</dbReference>
<dbReference type="CDD" id="cd07205">
    <property type="entry name" value="Pat_PNPLA6_PNPLA7_NTE1_like"/>
    <property type="match status" value="1"/>
</dbReference>
<protein>
    <submittedName>
        <fullName evidence="6">Patatin</fullName>
    </submittedName>
</protein>
<feature type="short sequence motif" description="GXSXG" evidence="4">
    <location>
        <begin position="58"/>
        <end position="62"/>
    </location>
</feature>
<dbReference type="Pfam" id="PF19143">
    <property type="entry name" value="Omp85_2"/>
    <property type="match status" value="1"/>
</dbReference>
<dbReference type="GO" id="GO:0016787">
    <property type="term" value="F:hydrolase activity"/>
    <property type="evidence" value="ECO:0007669"/>
    <property type="project" value="UniProtKB-UniRule"/>
</dbReference>
<evidence type="ECO:0000256" key="1">
    <source>
        <dbReference type="ARBA" id="ARBA00022801"/>
    </source>
</evidence>
<dbReference type="InterPro" id="IPR002641">
    <property type="entry name" value="PNPLA_dom"/>
</dbReference>
<evidence type="ECO:0000256" key="4">
    <source>
        <dbReference type="PROSITE-ProRule" id="PRU01161"/>
    </source>
</evidence>
<feature type="short sequence motif" description="GXGXXG" evidence="4">
    <location>
        <begin position="31"/>
        <end position="36"/>
    </location>
</feature>
<keyword evidence="3 4" id="KW-0443">Lipid metabolism</keyword>
<evidence type="ECO:0000259" key="5">
    <source>
        <dbReference type="PROSITE" id="PS51635"/>
    </source>
</evidence>
<evidence type="ECO:0000256" key="2">
    <source>
        <dbReference type="ARBA" id="ARBA00022963"/>
    </source>
</evidence>
<dbReference type="Gene3D" id="3.40.1090.10">
    <property type="entry name" value="Cytosolic phospholipase A2 catalytic domain"/>
    <property type="match status" value="2"/>
</dbReference>
<feature type="active site" description="Nucleophile" evidence="4">
    <location>
        <position position="60"/>
    </location>
</feature>
<organism evidence="6 7">
    <name type="scientific">Zunongwangia profunda</name>
    <dbReference type="NCBI Taxonomy" id="398743"/>
    <lineage>
        <taxon>Bacteria</taxon>
        <taxon>Pseudomonadati</taxon>
        <taxon>Bacteroidota</taxon>
        <taxon>Flavobacteriia</taxon>
        <taxon>Flavobacteriales</taxon>
        <taxon>Flavobacteriaceae</taxon>
        <taxon>Zunongwangia</taxon>
    </lineage>
</organism>
<evidence type="ECO:0000313" key="6">
    <source>
        <dbReference type="EMBL" id="HCV80791.1"/>
    </source>
</evidence>
<feature type="short sequence motif" description="DGA/G" evidence="4">
    <location>
        <begin position="204"/>
        <end position="206"/>
    </location>
</feature>
<proteinExistence type="predicted"/>
<name>A0A3D5IY66_9FLAO</name>
<evidence type="ECO:0000313" key="7">
    <source>
        <dbReference type="Proteomes" id="UP000264330"/>
    </source>
</evidence>
<keyword evidence="1 4" id="KW-0378">Hydrolase</keyword>
<dbReference type="EMBL" id="DPMF01000167">
    <property type="protein sequence ID" value="HCV80791.1"/>
    <property type="molecule type" value="Genomic_DNA"/>
</dbReference>
<dbReference type="Proteomes" id="UP000264330">
    <property type="component" value="Unassembled WGS sequence"/>
</dbReference>
<dbReference type="InterPro" id="IPR016035">
    <property type="entry name" value="Acyl_Trfase/lysoPLipase"/>
</dbReference>
<dbReference type="RefSeq" id="WP_013069699.1">
    <property type="nucleotide sequence ID" value="NZ_CAJXAW010000112.1"/>
</dbReference>
<dbReference type="SUPFAM" id="SSF52151">
    <property type="entry name" value="FabD/lysophospholipase-like"/>
    <property type="match status" value="1"/>
</dbReference>
<feature type="domain" description="PNPLA" evidence="5">
    <location>
        <begin position="27"/>
        <end position="217"/>
    </location>
</feature>
<reference evidence="6 7" key="1">
    <citation type="journal article" date="2018" name="Nat. Biotechnol.">
        <title>A standardized bacterial taxonomy based on genome phylogeny substantially revises the tree of life.</title>
        <authorList>
            <person name="Parks D.H."/>
            <person name="Chuvochina M."/>
            <person name="Waite D.W."/>
            <person name="Rinke C."/>
            <person name="Skarshewski A."/>
            <person name="Chaumeil P.A."/>
            <person name="Hugenholtz P."/>
        </authorList>
    </citation>
    <scope>NUCLEOTIDE SEQUENCE [LARGE SCALE GENOMIC DNA]</scope>
    <source>
        <strain evidence="6">UBA9359</strain>
    </source>
</reference>
<sequence length="740" mass="83103">MKKVICILFFCSSLLSFSQEEKLKVGLVLSGGGAKGLAHIGALKAIEEAGVHIDYIGGTSMGAIIGGLYASGYSASELDSIVKNTNFNILIQDEIPRKSMTFYEKRNTERYALTLPFDHFKLGFPSGLSKGQNIYNLMSGLTVHLDDETDFSKLPIPFFCVAADVETGAEIILDKGSLAKSVAASGAIPSLFSPVKIDGRLLIDGGVVNNYPVEELRRRGADIIIGVDVQDSLLNRKDLKGVFDIFTQVSNFRTINDMKHKIPLTDIYIRPDIARFSIMSFEEGSAIIDSGKVAGDKRISALKQLAQKQKSHPEPYHRKIVDTLHLSQIELAGNTNYPRSFIMGRLRLQTPGKFSLSQINESIDFLSATGNFDKINYFLTQDNGEDTYTLNLNLDESENKTFLKLALHYDELYRSAALVNLTRKSSIFTNDVTSLDLIVGENVRYNFQYYIDKGYYWSIGMKSRFNSFDTPVDYALIQDAINGGDLNVNKIDVDFKDFTNQFYVETLFKQVASLGMGAEHKYLKISSETINSEGEDVDVPGTEFENNHYYSAFGYLKYDSFDNKYYPKKGFYFHGDFHIYPFSSIDDFNEFSIAKGKIGYVFTPIKNLSVRIFSETGFKIGDSEQQSLDFFLGGYGNNLINNMVPFYGYDFLSLGADSYIKSLAEVDVEIFKNNHITLSGNFANVENKLYSSGNWLSMPDYSGYALGYGVETFLGPMEVKYSYSPEVKESQWFFSLGFWF</sequence>
<keyword evidence="2 4" id="KW-0442">Lipid degradation</keyword>
<dbReference type="AlphaFoldDB" id="A0A3D5IY66"/>
<dbReference type="GO" id="GO:0016042">
    <property type="term" value="P:lipid catabolic process"/>
    <property type="evidence" value="ECO:0007669"/>
    <property type="project" value="UniProtKB-UniRule"/>
</dbReference>
<dbReference type="InterPro" id="IPR050301">
    <property type="entry name" value="NTE"/>
</dbReference>
<accession>A0A3D5IY66</accession>
<dbReference type="Gene3D" id="3.10.20.310">
    <property type="entry name" value="membrane protein fhac"/>
    <property type="match status" value="1"/>
</dbReference>
<dbReference type="OMA" id="LQINNYR"/>
<evidence type="ECO:0000256" key="3">
    <source>
        <dbReference type="ARBA" id="ARBA00023098"/>
    </source>
</evidence>
<dbReference type="PANTHER" id="PTHR14226:SF76">
    <property type="entry name" value="NTE FAMILY PROTEIN RSSA"/>
    <property type="match status" value="1"/>
</dbReference>
<comment type="caution">
    <text evidence="6">The sequence shown here is derived from an EMBL/GenBank/DDBJ whole genome shotgun (WGS) entry which is preliminary data.</text>
</comment>
<gene>
    <name evidence="6" type="ORF">DGQ38_07060</name>
</gene>
<dbReference type="InterPro" id="IPR043864">
    <property type="entry name" value="Omp85-like_dom"/>
</dbReference>
<dbReference type="Pfam" id="PF01734">
    <property type="entry name" value="Patatin"/>
    <property type="match status" value="1"/>
</dbReference>
<feature type="active site" description="Proton acceptor" evidence="4">
    <location>
        <position position="204"/>
    </location>
</feature>
<dbReference type="PROSITE" id="PS51635">
    <property type="entry name" value="PNPLA"/>
    <property type="match status" value="1"/>
</dbReference>